<comment type="caution">
    <text evidence="5">The sequence shown here is derived from an EMBL/GenBank/DDBJ whole genome shotgun (WGS) entry which is preliminary data.</text>
</comment>
<dbReference type="PANTHER" id="PTHR34136">
    <property type="match status" value="1"/>
</dbReference>
<evidence type="ECO:0000256" key="2">
    <source>
        <dbReference type="ARBA" id="ARBA00022679"/>
    </source>
</evidence>
<evidence type="ECO:0000256" key="1">
    <source>
        <dbReference type="ARBA" id="ARBA00022676"/>
    </source>
</evidence>
<evidence type="ECO:0000256" key="3">
    <source>
        <dbReference type="SAM" id="MobiDB-lite"/>
    </source>
</evidence>
<dbReference type="InterPro" id="IPR002048">
    <property type="entry name" value="EF_hand_dom"/>
</dbReference>
<organism evidence="5 6">
    <name type="scientific">Actinoplanes couchii</name>
    <dbReference type="NCBI Taxonomy" id="403638"/>
    <lineage>
        <taxon>Bacteria</taxon>
        <taxon>Bacillati</taxon>
        <taxon>Actinomycetota</taxon>
        <taxon>Actinomycetes</taxon>
        <taxon>Micromonosporales</taxon>
        <taxon>Micromonosporaceae</taxon>
        <taxon>Actinoplanes</taxon>
    </lineage>
</organism>
<dbReference type="Proteomes" id="UP000612282">
    <property type="component" value="Unassembled WGS sequence"/>
</dbReference>
<feature type="domain" description="EF-hand" evidence="4">
    <location>
        <begin position="1"/>
        <end position="34"/>
    </location>
</feature>
<evidence type="ECO:0000313" key="6">
    <source>
        <dbReference type="Proteomes" id="UP000612282"/>
    </source>
</evidence>
<dbReference type="Pfam" id="PF03808">
    <property type="entry name" value="Glyco_tran_WecG"/>
    <property type="match status" value="2"/>
</dbReference>
<keyword evidence="6" id="KW-1185">Reference proteome</keyword>
<feature type="compositionally biased region" description="Basic and acidic residues" evidence="3">
    <location>
        <begin position="132"/>
        <end position="185"/>
    </location>
</feature>
<reference evidence="5 6" key="1">
    <citation type="submission" date="2021-01" db="EMBL/GenBank/DDBJ databases">
        <title>Whole genome shotgun sequence of Actinoplanes couchii NBRC 106145.</title>
        <authorList>
            <person name="Komaki H."/>
            <person name="Tamura T."/>
        </authorList>
    </citation>
    <scope>NUCLEOTIDE SEQUENCE [LARGE SCALE GENOMIC DNA]</scope>
    <source>
        <strain evidence="5 6">NBRC 106145</strain>
    </source>
</reference>
<dbReference type="CDD" id="cd06533">
    <property type="entry name" value="Glyco_transf_WecG_TagA"/>
    <property type="match status" value="1"/>
</dbReference>
<gene>
    <name evidence="5" type="ORF">Aco03nite_044110</name>
</gene>
<feature type="compositionally biased region" description="Polar residues" evidence="3">
    <location>
        <begin position="116"/>
        <end position="125"/>
    </location>
</feature>
<feature type="region of interest" description="Disordered" evidence="3">
    <location>
        <begin position="413"/>
        <end position="447"/>
    </location>
</feature>
<feature type="region of interest" description="Disordered" evidence="3">
    <location>
        <begin position="115"/>
        <end position="238"/>
    </location>
</feature>
<accession>A0ABQ3XBV8</accession>
<dbReference type="InterPro" id="IPR004629">
    <property type="entry name" value="WecG_TagA_CpsF"/>
</dbReference>
<feature type="compositionally biased region" description="Low complexity" evidence="3">
    <location>
        <begin position="433"/>
        <end position="447"/>
    </location>
</feature>
<keyword evidence="1" id="KW-0328">Glycosyltransferase</keyword>
<protein>
    <recommendedName>
        <fullName evidence="4">EF-hand domain-containing protein</fullName>
    </recommendedName>
</protein>
<dbReference type="EMBL" id="BOMG01000055">
    <property type="protein sequence ID" value="GID56007.1"/>
    <property type="molecule type" value="Genomic_DNA"/>
</dbReference>
<dbReference type="PROSITE" id="PS50222">
    <property type="entry name" value="EF_HAND_2"/>
    <property type="match status" value="1"/>
</dbReference>
<name>A0ABQ3XBV8_9ACTN</name>
<evidence type="ECO:0000313" key="5">
    <source>
        <dbReference type="EMBL" id="GID56007.1"/>
    </source>
</evidence>
<sequence length="617" mass="63072">MSIEAFDRVDLDGTGVDRITEDEVVAVVRDSLSRGRGGRIITPNIDILRRISVDPSARRHLDDADLIVADGMPLIWASRLGGSPLPERVAGSSLIWSLAAGLGRDARSIFVIGGAPTTNDSTANHPASVRAAGDRAVADLATPDRTKTADREASDRTTADRTTFADRETSDRETSDREASGRAELADLVSSDRVTSDRAVADRAASGRAASGRPAARGAVPVPKARVTKARSRAATARAHATIAKARAAAAKKGGQVSAPHAATETDEVGMSLAADSVGDGIAAQPAAAKRTDLESSTHPAAGSDEGNAARTAVAASEAEAICTVVAVVEGGSARGAADVDMSGMTHTKVAMSKDGLSRTTSAAGEGDAFAANEDDTDRAADLVKESGAVAVSDGAVDDLAAEREGVVVVRGSGVKSDGRGGHGVPGTSDVKASGIGASGTSASDHGASDIGASGIGATEMSASEIGGAVGIGDGAARAAARLLRASPGLRIAGTLSPAHGFEEDEAGFAEVCARVIEAQPDLVFVGLGFPKQEVVIERLRPELPNTWFVGCGAAVNFVAGDVARAPRWMQRTGLEWAHRLGTEPRRLAGRYLRHDAPYALRLLASAPRRRAAAARP</sequence>
<feature type="compositionally biased region" description="Low complexity" evidence="3">
    <location>
        <begin position="202"/>
        <end position="220"/>
    </location>
</feature>
<proteinExistence type="predicted"/>
<dbReference type="PANTHER" id="PTHR34136:SF1">
    <property type="entry name" value="UDP-N-ACETYL-D-MANNOSAMINURONIC ACID TRANSFERASE"/>
    <property type="match status" value="1"/>
</dbReference>
<dbReference type="NCBIfam" id="TIGR00696">
    <property type="entry name" value="wecG_tagA_cpsF"/>
    <property type="match status" value="1"/>
</dbReference>
<evidence type="ECO:0000259" key="4">
    <source>
        <dbReference type="PROSITE" id="PS50222"/>
    </source>
</evidence>
<dbReference type="RefSeq" id="WP_239145334.1">
    <property type="nucleotide sequence ID" value="NZ_BAAAQE010000027.1"/>
</dbReference>
<keyword evidence="2" id="KW-0808">Transferase</keyword>
<feature type="region of interest" description="Disordered" evidence="3">
    <location>
        <begin position="284"/>
        <end position="308"/>
    </location>
</feature>